<dbReference type="Pfam" id="PF17762">
    <property type="entry name" value="HTH_ParB"/>
    <property type="match status" value="1"/>
</dbReference>
<dbReference type="PANTHER" id="PTHR33375">
    <property type="entry name" value="CHROMOSOME-PARTITIONING PROTEIN PARB-RELATED"/>
    <property type="match status" value="1"/>
</dbReference>
<gene>
    <name evidence="4" type="ORF">FHR87_003696</name>
</gene>
<proteinExistence type="inferred from homology"/>
<accession>A0A839T8Q1</accession>
<dbReference type="SUPFAM" id="SSF110849">
    <property type="entry name" value="ParB/Sulfiredoxin"/>
    <property type="match status" value="1"/>
</dbReference>
<evidence type="ECO:0000313" key="5">
    <source>
        <dbReference type="Proteomes" id="UP000549250"/>
    </source>
</evidence>
<sequence>MSDSPQVRVLPLNRIRRNSNIDPRKGRNKAKYAQLVESITAQGILQPILVRPITDLEHDFEVVAGNSRWSAAQDAGLDSIPAQIRTMSDQEARIAAALENQVRTDLTPIEEAQHAVVLLADIANDHAAVMNALNWSRTKLDSRILLSHACHEVADALLHEQIKIGHAELLCRLPADTQRPVLARIIEMGYSVTETRDRLLSLTRDISTARFDTQDCLSCLHNSGLNADLFEASLGDSRCQNANCWNQKTTALIEATQAEAQQEFGVVHTDLTLPREGYSRLEAKGTHGISSAPVCYANTTVL</sequence>
<keyword evidence="5" id="KW-1185">Reference proteome</keyword>
<dbReference type="PANTHER" id="PTHR33375:SF1">
    <property type="entry name" value="CHROMOSOME-PARTITIONING PROTEIN PARB-RELATED"/>
    <property type="match status" value="1"/>
</dbReference>
<reference evidence="4 5" key="1">
    <citation type="submission" date="2020-08" db="EMBL/GenBank/DDBJ databases">
        <title>Genomic Encyclopedia of Type Strains, Phase III (KMG-III): the genomes of soil and plant-associated and newly described type strains.</title>
        <authorList>
            <person name="Whitman W."/>
        </authorList>
    </citation>
    <scope>NUCLEOTIDE SEQUENCE [LARGE SCALE GENOMIC DNA]</scope>
    <source>
        <strain evidence="4 5">CECT 4462</strain>
    </source>
</reference>
<evidence type="ECO:0000256" key="2">
    <source>
        <dbReference type="ARBA" id="ARBA00022829"/>
    </source>
</evidence>
<evidence type="ECO:0000256" key="1">
    <source>
        <dbReference type="ARBA" id="ARBA00006295"/>
    </source>
</evidence>
<dbReference type="GO" id="GO:0005694">
    <property type="term" value="C:chromosome"/>
    <property type="evidence" value="ECO:0007669"/>
    <property type="project" value="TreeGrafter"/>
</dbReference>
<dbReference type="EMBL" id="JACHXI010000031">
    <property type="protein sequence ID" value="MBB3105260.1"/>
    <property type="molecule type" value="Genomic_DNA"/>
</dbReference>
<name>A0A839T8Q1_AZOMA</name>
<dbReference type="Gene3D" id="3.90.1530.30">
    <property type="match status" value="1"/>
</dbReference>
<comment type="similarity">
    <text evidence="1">Belongs to the ParB family.</text>
</comment>
<dbReference type="InterPro" id="IPR004437">
    <property type="entry name" value="ParB/RepB/Spo0J"/>
</dbReference>
<comment type="caution">
    <text evidence="4">The sequence shown here is derived from an EMBL/GenBank/DDBJ whole genome shotgun (WGS) entry which is preliminary data.</text>
</comment>
<evidence type="ECO:0000259" key="3">
    <source>
        <dbReference type="SMART" id="SM00470"/>
    </source>
</evidence>
<dbReference type="InterPro" id="IPR036086">
    <property type="entry name" value="ParB/Sulfiredoxin_sf"/>
</dbReference>
<dbReference type="RefSeq" id="WP_246336094.1">
    <property type="nucleotide sequence ID" value="NZ_JACHXI010000031.1"/>
</dbReference>
<dbReference type="SUPFAM" id="SSF109709">
    <property type="entry name" value="KorB DNA-binding domain-like"/>
    <property type="match status" value="1"/>
</dbReference>
<dbReference type="InterPro" id="IPR041468">
    <property type="entry name" value="HTH_ParB/Spo0J"/>
</dbReference>
<dbReference type="GO" id="GO:0007059">
    <property type="term" value="P:chromosome segregation"/>
    <property type="evidence" value="ECO:0007669"/>
    <property type="project" value="UniProtKB-KW"/>
</dbReference>
<dbReference type="InterPro" id="IPR050336">
    <property type="entry name" value="Chromosome_partition/occlusion"/>
</dbReference>
<evidence type="ECO:0000313" key="4">
    <source>
        <dbReference type="EMBL" id="MBB3105260.1"/>
    </source>
</evidence>
<dbReference type="NCBIfam" id="TIGR00180">
    <property type="entry name" value="parB_part"/>
    <property type="match status" value="1"/>
</dbReference>
<dbReference type="AlphaFoldDB" id="A0A839T8Q1"/>
<protein>
    <submittedName>
        <fullName evidence="4">PRTRC genetic system ParB family protein</fullName>
    </submittedName>
</protein>
<dbReference type="Pfam" id="PF02195">
    <property type="entry name" value="ParB_N"/>
    <property type="match status" value="1"/>
</dbReference>
<keyword evidence="2" id="KW-0159">Chromosome partition</keyword>
<dbReference type="Proteomes" id="UP000549250">
    <property type="component" value="Unassembled WGS sequence"/>
</dbReference>
<dbReference type="Gene3D" id="1.10.10.2830">
    <property type="match status" value="1"/>
</dbReference>
<feature type="domain" description="ParB-like N-terminal" evidence="3">
    <location>
        <begin position="8"/>
        <end position="101"/>
    </location>
</feature>
<dbReference type="SMART" id="SM00470">
    <property type="entry name" value="ParB"/>
    <property type="match status" value="1"/>
</dbReference>
<organism evidence="4 5">
    <name type="scientific">Azomonas macrocytogenes</name>
    <name type="common">Azotobacter macrocytogenes</name>
    <dbReference type="NCBI Taxonomy" id="69962"/>
    <lineage>
        <taxon>Bacteria</taxon>
        <taxon>Pseudomonadati</taxon>
        <taxon>Pseudomonadota</taxon>
        <taxon>Gammaproteobacteria</taxon>
        <taxon>Pseudomonadales</taxon>
        <taxon>Pseudomonadaceae</taxon>
        <taxon>Azomonas</taxon>
    </lineage>
</organism>
<dbReference type="GO" id="GO:0003677">
    <property type="term" value="F:DNA binding"/>
    <property type="evidence" value="ECO:0007669"/>
    <property type="project" value="InterPro"/>
</dbReference>
<dbReference type="InterPro" id="IPR003115">
    <property type="entry name" value="ParB_N"/>
</dbReference>